<keyword evidence="5" id="KW-0720">Serine protease</keyword>
<keyword evidence="4" id="KW-0768">Sushi</keyword>
<dbReference type="Gene3D" id="2.40.10.10">
    <property type="entry name" value="Trypsin-like serine proteases"/>
    <property type="match status" value="2"/>
</dbReference>
<keyword evidence="10" id="KW-1185">Reference proteome</keyword>
<evidence type="ECO:0000313" key="9">
    <source>
        <dbReference type="EMBL" id="CAD7248288.1"/>
    </source>
</evidence>
<dbReference type="InterPro" id="IPR001254">
    <property type="entry name" value="Trypsin_dom"/>
</dbReference>
<dbReference type="GO" id="GO:0004252">
    <property type="term" value="F:serine-type endopeptidase activity"/>
    <property type="evidence" value="ECO:0007669"/>
    <property type="project" value="InterPro"/>
</dbReference>
<evidence type="ECO:0000259" key="7">
    <source>
        <dbReference type="PROSITE" id="PS50240"/>
    </source>
</evidence>
<dbReference type="SMART" id="SM00364">
    <property type="entry name" value="LRR_BAC"/>
    <property type="match status" value="7"/>
</dbReference>
<keyword evidence="3 4" id="KW-1015">Disulfide bond</keyword>
<organism evidence="9">
    <name type="scientific">Darwinula stevensoni</name>
    <dbReference type="NCBI Taxonomy" id="69355"/>
    <lineage>
        <taxon>Eukaryota</taxon>
        <taxon>Metazoa</taxon>
        <taxon>Ecdysozoa</taxon>
        <taxon>Arthropoda</taxon>
        <taxon>Crustacea</taxon>
        <taxon>Oligostraca</taxon>
        <taxon>Ostracoda</taxon>
        <taxon>Podocopa</taxon>
        <taxon>Podocopida</taxon>
        <taxon>Darwinulocopina</taxon>
        <taxon>Darwinuloidea</taxon>
        <taxon>Darwinulidae</taxon>
        <taxon>Darwinula</taxon>
    </lineage>
</organism>
<evidence type="ECO:0000256" key="6">
    <source>
        <dbReference type="SAM" id="MobiDB-lite"/>
    </source>
</evidence>
<dbReference type="Proteomes" id="UP000677054">
    <property type="component" value="Unassembled WGS sequence"/>
</dbReference>
<dbReference type="SMART" id="SM00020">
    <property type="entry name" value="Tryp_SPc"/>
    <property type="match status" value="1"/>
</dbReference>
<dbReference type="InterPro" id="IPR018114">
    <property type="entry name" value="TRYPSIN_HIS"/>
</dbReference>
<dbReference type="InterPro" id="IPR001314">
    <property type="entry name" value="Peptidase_S1A"/>
</dbReference>
<dbReference type="InterPro" id="IPR032675">
    <property type="entry name" value="LRR_dom_sf"/>
</dbReference>
<name>A0A7R8XEB6_9CRUS</name>
<dbReference type="InterPro" id="IPR000436">
    <property type="entry name" value="Sushi_SCR_CCP_dom"/>
</dbReference>
<feature type="region of interest" description="Disordered" evidence="6">
    <location>
        <begin position="348"/>
        <end position="367"/>
    </location>
</feature>
<dbReference type="InterPro" id="IPR041426">
    <property type="entry name" value="Mos1_HTH"/>
</dbReference>
<dbReference type="PRINTS" id="PR00722">
    <property type="entry name" value="CHYMOTRYPSIN"/>
</dbReference>
<dbReference type="PROSITE" id="PS00135">
    <property type="entry name" value="TRYPSIN_SER"/>
    <property type="match status" value="1"/>
</dbReference>
<evidence type="ECO:0000256" key="1">
    <source>
        <dbReference type="ARBA" id="ARBA00022614"/>
    </source>
</evidence>
<dbReference type="Pfam" id="PF13855">
    <property type="entry name" value="LRR_8"/>
    <property type="match status" value="1"/>
</dbReference>
<feature type="disulfide bond" evidence="4">
    <location>
        <begin position="389"/>
        <end position="432"/>
    </location>
</feature>
<feature type="domain" description="Peptidase S1" evidence="7">
    <location>
        <begin position="463"/>
        <end position="754"/>
    </location>
</feature>
<keyword evidence="1" id="KW-0433">Leucine-rich repeat</keyword>
<keyword evidence="5" id="KW-0645">Protease</keyword>
<dbReference type="EMBL" id="LR901296">
    <property type="protein sequence ID" value="CAD7248288.1"/>
    <property type="molecule type" value="Genomic_DNA"/>
</dbReference>
<dbReference type="PROSITE" id="PS00134">
    <property type="entry name" value="TRYPSIN_HIS"/>
    <property type="match status" value="1"/>
</dbReference>
<dbReference type="InterPro" id="IPR033116">
    <property type="entry name" value="TRYPSIN_SER"/>
</dbReference>
<dbReference type="InterPro" id="IPR003591">
    <property type="entry name" value="Leu-rich_rpt_typical-subtyp"/>
</dbReference>
<dbReference type="PANTHER" id="PTHR24366">
    <property type="entry name" value="IG(IMMUNOGLOBULIN) AND LRR(LEUCINE RICH REPEAT) DOMAINS"/>
    <property type="match status" value="1"/>
</dbReference>
<reference evidence="9" key="1">
    <citation type="submission" date="2020-11" db="EMBL/GenBank/DDBJ databases">
        <authorList>
            <person name="Tran Van P."/>
        </authorList>
    </citation>
    <scope>NUCLEOTIDE SEQUENCE</scope>
</reference>
<dbReference type="CDD" id="cd00033">
    <property type="entry name" value="CCP"/>
    <property type="match status" value="1"/>
</dbReference>
<dbReference type="InterPro" id="IPR043504">
    <property type="entry name" value="Peptidase_S1_PA_chymotrypsin"/>
</dbReference>
<feature type="disulfide bond" evidence="4">
    <location>
        <begin position="418"/>
        <end position="445"/>
    </location>
</feature>
<sequence length="825" mass="92546">MHERLPEWDVLSLRSSGQRVPVIKCDLLEVLYLNDNNIRSVKFDGWETPNLRELYLYNNLFSSAPVFKSNSLEILYLNSNLIKKLEFARWATPNLRELYLHKNALTYVPAIKSDSLEILYLNSNSIKRLEFARWVTPKLRELVFNSNLLTYVPAIKSDSLEILNLSENNITSVELDEWATPKLRELYLHKNLLTSFLAFKIDSLEILYLNDNKITSVAFDGWATPKLRELFLSKNLLTSVPVIKSDSLKILNLKDNKITRVAFEGWAAPKLRELHLSHNSLTSLPVFYGDSRVDGFSASILKESNHNPIQCDCDLAWLAFAPELMNKMSGTCGNGTNLKDPDLTSSLRKCPSEEMTRPSRPQRPNGLAKVSECGPLPGILHGRFDFLSCSNHGQSERNETECIQGGKYPQGSKMNYTCDGYYILRGPRVRTCGANGEWTGPDPFCEPECGRMEKLIASPQKLVRGGEEAELGAWPWQAAIYDVQFKDVICGGALIGKRWVLTAAHCVMNPENISAVQDVNNVFVYLGMHYRDVSMNDEVVQKMKVTQIIPKAEFTGLESDIALIKLEDSANLTERVQLICLPSNENLSDEILDGAQDKYGRPDRGWVAGWGRDASNQATDVLTEVQLEVIPRPECRMEINIRADKHPTSITTKTFCAGKRYNASSFVYEDAKEHKTVCPGDSGSPMVFASHSLLKSQWVVEGIVNHIYTKAGRDCSNYEPGEYGVFARLAAMAPIERATLRPIVYYEFLQGHSARAAADNICAAFKGNVVHYSTVSRWFKRFESGDTTFGDRPRSGPPSTVDDLALRNAKPNATTRESATTFGVC</sequence>
<evidence type="ECO:0000313" key="10">
    <source>
        <dbReference type="Proteomes" id="UP000677054"/>
    </source>
</evidence>
<accession>A0A7R8XEB6</accession>
<dbReference type="SUPFAM" id="SSF52058">
    <property type="entry name" value="L domain-like"/>
    <property type="match status" value="1"/>
</dbReference>
<evidence type="ECO:0000256" key="2">
    <source>
        <dbReference type="ARBA" id="ARBA00022737"/>
    </source>
</evidence>
<dbReference type="Gene3D" id="2.10.70.10">
    <property type="entry name" value="Complement Module, domain 1"/>
    <property type="match status" value="1"/>
</dbReference>
<dbReference type="Gene3D" id="3.80.10.10">
    <property type="entry name" value="Ribonuclease Inhibitor"/>
    <property type="match status" value="2"/>
</dbReference>
<dbReference type="InterPro" id="IPR001611">
    <property type="entry name" value="Leu-rich_rpt"/>
</dbReference>
<dbReference type="SMART" id="SM00032">
    <property type="entry name" value="CCP"/>
    <property type="match status" value="1"/>
</dbReference>
<evidence type="ECO:0000259" key="8">
    <source>
        <dbReference type="PROSITE" id="PS50923"/>
    </source>
</evidence>
<dbReference type="GO" id="GO:0006508">
    <property type="term" value="P:proteolysis"/>
    <property type="evidence" value="ECO:0007669"/>
    <property type="project" value="UniProtKB-KW"/>
</dbReference>
<dbReference type="InterPro" id="IPR009003">
    <property type="entry name" value="Peptidase_S1_PA"/>
</dbReference>
<dbReference type="Pfam" id="PF00084">
    <property type="entry name" value="Sushi"/>
    <property type="match status" value="1"/>
</dbReference>
<dbReference type="SUPFAM" id="SSF50494">
    <property type="entry name" value="Trypsin-like serine proteases"/>
    <property type="match status" value="1"/>
</dbReference>
<dbReference type="Pfam" id="PF00089">
    <property type="entry name" value="Trypsin"/>
    <property type="match status" value="1"/>
</dbReference>
<dbReference type="AlphaFoldDB" id="A0A7R8XEB6"/>
<dbReference type="PANTHER" id="PTHR24366:SF96">
    <property type="entry name" value="LEUCINE RICH REPEAT CONTAINING 53"/>
    <property type="match status" value="1"/>
</dbReference>
<dbReference type="CDD" id="cd00190">
    <property type="entry name" value="Tryp_SPc"/>
    <property type="match status" value="1"/>
</dbReference>
<dbReference type="PROSITE" id="PS50923">
    <property type="entry name" value="SUSHI"/>
    <property type="match status" value="1"/>
</dbReference>
<dbReference type="SMART" id="SM00369">
    <property type="entry name" value="LRR_TYP"/>
    <property type="match status" value="6"/>
</dbReference>
<protein>
    <submittedName>
        <fullName evidence="9">Uncharacterized protein</fullName>
    </submittedName>
</protein>
<feature type="domain" description="Sushi" evidence="8">
    <location>
        <begin position="387"/>
        <end position="447"/>
    </location>
</feature>
<proteinExistence type="predicted"/>
<gene>
    <name evidence="9" type="ORF">DSTB1V02_LOCUS8107</name>
</gene>
<dbReference type="FunFam" id="2.40.10.10:FF:000068">
    <property type="entry name" value="transmembrane protease serine 2"/>
    <property type="match status" value="1"/>
</dbReference>
<keyword evidence="2" id="KW-0677">Repeat</keyword>
<keyword evidence="5" id="KW-0378">Hydrolase</keyword>
<dbReference type="PROSITE" id="PS51450">
    <property type="entry name" value="LRR"/>
    <property type="match status" value="3"/>
</dbReference>
<evidence type="ECO:0000256" key="3">
    <source>
        <dbReference type="ARBA" id="ARBA00023157"/>
    </source>
</evidence>
<evidence type="ECO:0000256" key="4">
    <source>
        <dbReference type="PROSITE-ProRule" id="PRU00302"/>
    </source>
</evidence>
<dbReference type="Gene3D" id="1.10.10.1450">
    <property type="match status" value="1"/>
</dbReference>
<dbReference type="PROSITE" id="PS50240">
    <property type="entry name" value="TRYPSIN_DOM"/>
    <property type="match status" value="1"/>
</dbReference>
<dbReference type="Pfam" id="PF17906">
    <property type="entry name" value="HTH_48"/>
    <property type="match status" value="1"/>
</dbReference>
<dbReference type="OrthoDB" id="660555at2759"/>
<evidence type="ECO:0000256" key="5">
    <source>
        <dbReference type="RuleBase" id="RU363034"/>
    </source>
</evidence>
<dbReference type="EMBL" id="CAJPEV010001779">
    <property type="protein sequence ID" value="CAG0894312.1"/>
    <property type="molecule type" value="Genomic_DNA"/>
</dbReference>